<accession>A0A1Y6K291</accession>
<gene>
    <name evidence="2" type="ORF">CFX1CAM_0730</name>
</gene>
<evidence type="ECO:0000259" key="1">
    <source>
        <dbReference type="Pfam" id="PF02464"/>
    </source>
</evidence>
<dbReference type="EMBL" id="LT859958">
    <property type="protein sequence ID" value="SMX53795.1"/>
    <property type="molecule type" value="Genomic_DNA"/>
</dbReference>
<proteinExistence type="predicted"/>
<dbReference type="KEGG" id="abat:CFX1CAM_0730"/>
<dbReference type="Proteomes" id="UP000195514">
    <property type="component" value="Chromosome I"/>
</dbReference>
<dbReference type="SUPFAM" id="SSF142433">
    <property type="entry name" value="CinA-like"/>
    <property type="match status" value="1"/>
</dbReference>
<dbReference type="AlphaFoldDB" id="A0A1Y6K291"/>
<reference evidence="3" key="1">
    <citation type="submission" date="2017-05" db="EMBL/GenBank/DDBJ databases">
        <authorList>
            <person name="Kirkegaard R."/>
            <person name="Mcilroy J S."/>
        </authorList>
    </citation>
    <scope>NUCLEOTIDE SEQUENCE [LARGE SCALE GENOMIC DNA]</scope>
</reference>
<feature type="domain" description="CinA C-terminal" evidence="1">
    <location>
        <begin position="7"/>
        <end position="158"/>
    </location>
</feature>
<dbReference type="NCBIfam" id="TIGR00199">
    <property type="entry name" value="PncC_domain"/>
    <property type="match status" value="1"/>
</dbReference>
<dbReference type="Gene3D" id="3.90.950.20">
    <property type="entry name" value="CinA-like"/>
    <property type="match status" value="1"/>
</dbReference>
<dbReference type="Pfam" id="PF02464">
    <property type="entry name" value="CinA"/>
    <property type="match status" value="1"/>
</dbReference>
<dbReference type="RefSeq" id="WP_157891676.1">
    <property type="nucleotide sequence ID" value="NZ_LT859958.1"/>
</dbReference>
<evidence type="ECO:0000313" key="2">
    <source>
        <dbReference type="EMBL" id="SMX53795.1"/>
    </source>
</evidence>
<dbReference type="OrthoDB" id="9801454at2"/>
<protein>
    <submittedName>
        <fullName evidence="2">Competence/damage-inducible protein CinA-like protein</fullName>
    </submittedName>
</protein>
<dbReference type="InterPro" id="IPR008136">
    <property type="entry name" value="CinA_C"/>
</dbReference>
<name>A0A1Y6K291_9CHLR</name>
<sequence length="163" mass="17859">MDQKFLSLSKRVARSLLDREYTLSTAESCTGGMLSQTITAISGSSTYFIGGVVAYHNRIKEHFLDVQGFTLETYGAVSLQTAQEMADGVRKRFQTEVGLSTTGIAGPTGATETKPVGLVCLGISLPEKTWTYKCNFRGDRLEVMQASVVEILERLLELLELPD</sequence>
<organism evidence="2 3">
    <name type="scientific">Candidatus Brevifilum fermentans</name>
    <dbReference type="NCBI Taxonomy" id="1986204"/>
    <lineage>
        <taxon>Bacteria</taxon>
        <taxon>Bacillati</taxon>
        <taxon>Chloroflexota</taxon>
        <taxon>Anaerolineae</taxon>
        <taxon>Anaerolineales</taxon>
        <taxon>Anaerolineaceae</taxon>
        <taxon>Candidatus Brevifilum</taxon>
    </lineage>
</organism>
<dbReference type="InterPro" id="IPR036653">
    <property type="entry name" value="CinA-like_C"/>
</dbReference>
<evidence type="ECO:0000313" key="3">
    <source>
        <dbReference type="Proteomes" id="UP000195514"/>
    </source>
</evidence>
<keyword evidence="3" id="KW-1185">Reference proteome</keyword>